<evidence type="ECO:0000313" key="5">
    <source>
        <dbReference type="EMBL" id="SDN67231.1"/>
    </source>
</evidence>
<gene>
    <name evidence="5" type="ORF">SAMN04489726_7691</name>
</gene>
<dbReference type="STRING" id="211114.SAMN04489726_7691"/>
<feature type="domain" description="Peptidase S33 tripeptidyl aminopeptidase-like C-terminal" evidence="4">
    <location>
        <begin position="383"/>
        <end position="472"/>
    </location>
</feature>
<reference evidence="5 6" key="1">
    <citation type="submission" date="2016-10" db="EMBL/GenBank/DDBJ databases">
        <authorList>
            <person name="de Groot N.N."/>
        </authorList>
    </citation>
    <scope>NUCLEOTIDE SEQUENCE [LARGE SCALE GENOMIC DNA]</scope>
    <source>
        <strain evidence="5 6">DSM 44149</strain>
    </source>
</reference>
<dbReference type="Gene3D" id="3.40.50.1820">
    <property type="entry name" value="alpha/beta hydrolase"/>
    <property type="match status" value="1"/>
</dbReference>
<dbReference type="EMBL" id="LT629701">
    <property type="protein sequence ID" value="SDN67231.1"/>
    <property type="molecule type" value="Genomic_DNA"/>
</dbReference>
<dbReference type="eggNOG" id="COG0596">
    <property type="taxonomic scope" value="Bacteria"/>
</dbReference>
<organism evidence="5 6">
    <name type="scientific">Allokutzneria albata</name>
    <name type="common">Kibdelosporangium albatum</name>
    <dbReference type="NCBI Taxonomy" id="211114"/>
    <lineage>
        <taxon>Bacteria</taxon>
        <taxon>Bacillati</taxon>
        <taxon>Actinomycetota</taxon>
        <taxon>Actinomycetes</taxon>
        <taxon>Pseudonocardiales</taxon>
        <taxon>Pseudonocardiaceae</taxon>
        <taxon>Allokutzneria</taxon>
    </lineage>
</organism>
<evidence type="ECO:0000259" key="4">
    <source>
        <dbReference type="Pfam" id="PF08386"/>
    </source>
</evidence>
<comment type="similarity">
    <text evidence="1">Belongs to the peptidase S33 family.</text>
</comment>
<keyword evidence="2" id="KW-0732">Signal</keyword>
<dbReference type="GO" id="GO:0016787">
    <property type="term" value="F:hydrolase activity"/>
    <property type="evidence" value="ECO:0007669"/>
    <property type="project" value="UniProtKB-KW"/>
</dbReference>
<evidence type="ECO:0000313" key="6">
    <source>
        <dbReference type="Proteomes" id="UP000183376"/>
    </source>
</evidence>
<proteinExistence type="inferred from homology"/>
<evidence type="ECO:0000256" key="2">
    <source>
        <dbReference type="ARBA" id="ARBA00022729"/>
    </source>
</evidence>
<protein>
    <submittedName>
        <fullName evidence="5">Alpha/beta hydrolase fold</fullName>
    </submittedName>
</protein>
<dbReference type="SUPFAM" id="SSF53474">
    <property type="entry name" value="alpha/beta-Hydrolases"/>
    <property type="match status" value="1"/>
</dbReference>
<accession>A0A1H0DB55</accession>
<dbReference type="Pfam" id="PF08386">
    <property type="entry name" value="Abhydrolase_4"/>
    <property type="match status" value="1"/>
</dbReference>
<dbReference type="PANTHER" id="PTHR43248:SF29">
    <property type="entry name" value="TRIPEPTIDYL AMINOPEPTIDASE"/>
    <property type="match status" value="1"/>
</dbReference>
<keyword evidence="6" id="KW-1185">Reference proteome</keyword>
<dbReference type="InterPro" id="IPR029058">
    <property type="entry name" value="AB_hydrolase_fold"/>
</dbReference>
<dbReference type="InterPro" id="IPR013595">
    <property type="entry name" value="Pept_S33_TAP-like_C"/>
</dbReference>
<keyword evidence="3 5" id="KW-0378">Hydrolase</keyword>
<dbReference type="InterPro" id="IPR051601">
    <property type="entry name" value="Serine_prot/Carboxylest_S33"/>
</dbReference>
<sequence length="479" mass="51517">MLPMSHMLRVLDTDLSSTLNIVAMRFLLLTALMSVHLLVPQQQSPLHWTPCANGAECTTLTVPVDWERPGGVTTTLALARRKATGPRIGTLLVNPGGPGLSGVETATKADSFSGRLRERFDVVGFDPRGIKGSTRVACAPAPAAALPRDEREFGELLASNRKARAGCADPLASHLNAETMARDVEAIRVALGGEPLNWYGTSYGTEIGQRYAELFPRHIRTMVLDAAIDRSSSAVAHLLSASADAEDGFEHFAHWCGHNADCPLHGQDVTAAFDEVVRRASEKPLLLNGFVMTAENVREFTYGQLYAPEKGWPTLAWIIAALRDAPPATQGPPPAPALDLGVLGAICQNWEYVVRDHSHLKRILDSAAMRAPHLRVAATPVHRLTQCVGLRATDAPHPLRVHGAPPILVVNSKRDPITPHSGAAEVSRQLPGSVLLTYAGDGHTTYPRSACVRDHVDSYLVSEALPANGMSCPDTMEST</sequence>
<dbReference type="AlphaFoldDB" id="A0A1H0DB55"/>
<name>A0A1H0DB55_ALLAB</name>
<evidence type="ECO:0000256" key="1">
    <source>
        <dbReference type="ARBA" id="ARBA00010088"/>
    </source>
</evidence>
<dbReference type="Proteomes" id="UP000183376">
    <property type="component" value="Chromosome I"/>
</dbReference>
<evidence type="ECO:0000256" key="3">
    <source>
        <dbReference type="ARBA" id="ARBA00022801"/>
    </source>
</evidence>
<dbReference type="PANTHER" id="PTHR43248">
    <property type="entry name" value="2-SUCCINYL-6-HYDROXY-2,4-CYCLOHEXADIENE-1-CARBOXYLATE SYNTHASE"/>
    <property type="match status" value="1"/>
</dbReference>